<dbReference type="SUPFAM" id="SSF54427">
    <property type="entry name" value="NTF2-like"/>
    <property type="match status" value="1"/>
</dbReference>
<accession>A0A6N7XHW3</accession>
<comment type="caution">
    <text evidence="2">The sequence shown here is derived from an EMBL/GenBank/DDBJ whole genome shotgun (WGS) entry which is preliminary data.</text>
</comment>
<dbReference type="AlphaFoldDB" id="A0A6N7XHW3"/>
<dbReference type="InterPro" id="IPR037401">
    <property type="entry name" value="SnoaL-like"/>
</dbReference>
<dbReference type="InterPro" id="IPR032710">
    <property type="entry name" value="NTF2-like_dom_sf"/>
</dbReference>
<reference evidence="2 3" key="1">
    <citation type="submission" date="2019-09" db="EMBL/GenBank/DDBJ databases">
        <title>In-depth cultivation of the pig gut microbiome towards novel bacterial diversity and tailored functional studies.</title>
        <authorList>
            <person name="Wylensek D."/>
            <person name="Hitch T.C.A."/>
            <person name="Clavel T."/>
        </authorList>
    </citation>
    <scope>NUCLEOTIDE SEQUENCE [LARGE SCALE GENOMIC DNA]</scope>
    <source>
        <strain evidence="2 3">WCA3-693-APC-4?</strain>
    </source>
</reference>
<evidence type="ECO:0000259" key="1">
    <source>
        <dbReference type="Pfam" id="PF12680"/>
    </source>
</evidence>
<organism evidence="2 3">
    <name type="scientific">Tissierella pigra</name>
    <dbReference type="NCBI Taxonomy" id="2607614"/>
    <lineage>
        <taxon>Bacteria</taxon>
        <taxon>Bacillati</taxon>
        <taxon>Bacillota</taxon>
        <taxon>Tissierellia</taxon>
        <taxon>Tissierellales</taxon>
        <taxon>Tissierellaceae</taxon>
        <taxon>Tissierella</taxon>
    </lineage>
</organism>
<gene>
    <name evidence="2" type="ORF">FYJ83_02435</name>
</gene>
<dbReference type="EMBL" id="VUNQ01000003">
    <property type="protein sequence ID" value="MSU00322.1"/>
    <property type="molecule type" value="Genomic_DNA"/>
</dbReference>
<dbReference type="Pfam" id="PF12680">
    <property type="entry name" value="SnoaL_2"/>
    <property type="match status" value="1"/>
</dbReference>
<sequence length="125" mass="14615">MNEHIVKKFWNLMSDGMFDEIGELMEENADVCLPNTRELFRGRDKYINFNKKYPGRWIITLDKIFSKDDIVVSAVKVEAGDKSSSFYANSFFTINNGLISEIVEYWGDNGEPPQWRVEESLSERY</sequence>
<name>A0A6N7XHW3_9FIRM</name>
<dbReference type="Gene3D" id="3.10.450.50">
    <property type="match status" value="1"/>
</dbReference>
<keyword evidence="3" id="KW-1185">Reference proteome</keyword>
<feature type="domain" description="SnoaL-like" evidence="1">
    <location>
        <begin position="6"/>
        <end position="101"/>
    </location>
</feature>
<protein>
    <recommendedName>
        <fullName evidence="1">SnoaL-like domain-containing protein</fullName>
    </recommendedName>
</protein>
<proteinExistence type="predicted"/>
<dbReference type="Proteomes" id="UP000469523">
    <property type="component" value="Unassembled WGS sequence"/>
</dbReference>
<evidence type="ECO:0000313" key="2">
    <source>
        <dbReference type="EMBL" id="MSU00322.1"/>
    </source>
</evidence>
<dbReference type="RefSeq" id="WP_154438751.1">
    <property type="nucleotide sequence ID" value="NZ_VUNQ01000003.1"/>
</dbReference>
<evidence type="ECO:0000313" key="3">
    <source>
        <dbReference type="Proteomes" id="UP000469523"/>
    </source>
</evidence>